<dbReference type="EMBL" id="VLKE01000001">
    <property type="protein sequence ID" value="TWH68457.1"/>
    <property type="molecule type" value="Genomic_DNA"/>
</dbReference>
<organism evidence="2 3">
    <name type="scientific">Micromonospora olivasterospora</name>
    <dbReference type="NCBI Taxonomy" id="1880"/>
    <lineage>
        <taxon>Bacteria</taxon>
        <taxon>Bacillati</taxon>
        <taxon>Actinomycetota</taxon>
        <taxon>Actinomycetes</taxon>
        <taxon>Micromonosporales</taxon>
        <taxon>Micromonosporaceae</taxon>
        <taxon>Micromonospora</taxon>
    </lineage>
</organism>
<name>A0A562IBT4_MICOL</name>
<gene>
    <name evidence="2" type="ORF">JD77_03450</name>
</gene>
<feature type="transmembrane region" description="Helical" evidence="1">
    <location>
        <begin position="149"/>
        <end position="174"/>
    </location>
</feature>
<keyword evidence="1" id="KW-0812">Transmembrane</keyword>
<feature type="transmembrane region" description="Helical" evidence="1">
    <location>
        <begin position="124"/>
        <end position="143"/>
    </location>
</feature>
<dbReference type="OrthoDB" id="3765294at2"/>
<evidence type="ECO:0008006" key="4">
    <source>
        <dbReference type="Google" id="ProtNLM"/>
    </source>
</evidence>
<evidence type="ECO:0000313" key="2">
    <source>
        <dbReference type="EMBL" id="TWH68457.1"/>
    </source>
</evidence>
<accession>A0A562IBT4</accession>
<dbReference type="RefSeq" id="WP_145775261.1">
    <property type="nucleotide sequence ID" value="NZ_BAAATQ010000010.1"/>
</dbReference>
<proteinExistence type="predicted"/>
<dbReference type="AlphaFoldDB" id="A0A562IBT4"/>
<dbReference type="Proteomes" id="UP000319825">
    <property type="component" value="Unassembled WGS sequence"/>
</dbReference>
<protein>
    <recommendedName>
        <fullName evidence="4">Phage-related protein</fullName>
    </recommendedName>
</protein>
<evidence type="ECO:0000256" key="1">
    <source>
        <dbReference type="SAM" id="Phobius"/>
    </source>
</evidence>
<reference evidence="2 3" key="1">
    <citation type="submission" date="2019-07" db="EMBL/GenBank/DDBJ databases">
        <title>R&amp;d 2014.</title>
        <authorList>
            <person name="Klenk H.-P."/>
        </authorList>
    </citation>
    <scope>NUCLEOTIDE SEQUENCE [LARGE SCALE GENOMIC DNA]</scope>
    <source>
        <strain evidence="2 3">DSM 43868</strain>
    </source>
</reference>
<keyword evidence="3" id="KW-1185">Reference proteome</keyword>
<keyword evidence="1" id="KW-0472">Membrane</keyword>
<keyword evidence="1" id="KW-1133">Transmembrane helix</keyword>
<comment type="caution">
    <text evidence="2">The sequence shown here is derived from an EMBL/GenBank/DDBJ whole genome shotgun (WGS) entry which is preliminary data.</text>
</comment>
<evidence type="ECO:0000313" key="3">
    <source>
        <dbReference type="Proteomes" id="UP000319825"/>
    </source>
</evidence>
<sequence>MGANVGYATLSVIPSARGFGRRLQREMRTETARVSADQGKRFGRDFAARVSKAFRPTTAKMGAEFAGDIAKGAVKGFSAATEAASSFAKSANTLLSGVASSGLSALSGAISTGSTTAATGGANLLAAALLAVSSAIPAVAIGFTALAPAVLLAGGAMGSLTTLALGGAGALAVFKLGTRGLGAAFSELSAEGKVSAETLKKLAPNARKFVKAVASLRKPFAALSRSVQNKLFANIGRDVRTLAKRWLPALKPALGNLAKQFNGVGRAVFKALGKRDFIANIKAALGGFGDFVSRIGKGLGPLIGAIGKLGKASVPFLSALGDGIGGGFERFAAWISRAEKSGALKTFMSDAAKALRDIGNIGRQVIGIAGELISTFFPSSKRAGNTFLGGVNEGLGRVRAWLADPENKKKIQEFMDQVGDFVKKIVTEWVPQAIEWTKKVGGWIDKVDNWGRKLGEWKNRASTAFSDVYTAARIFVSAITGAFNAILDPIRNAQAAFTRLRTTVVTQLNRAVAIIADFPGVVASVMGSLPGLLYSAGVNAVAGLVGGLLSGRGSVAAAGRSLASAALGAVTRALDIHSPSRVMREVGKFFTSGFVQGMVGGSAEVKRTADKIATMAAKAFRHKGLSTTATDKAVGRLLKSLAPRQGQINALAKRWDSLTSKLTAAKEKLADAIKARDDFAGGVRDGLISAASIASLEAGTPKLLIEKMRDSLAQTREFAAVLSELRRRGLNDTSYRQLVEAGVGSLGTAKALLDGGPNAVREVNAIQSQLNSAASSLGATAAKNLYQAGVDAASGLVKGLQSQIKSIESVMTRIAEAMVKAIKKALGIKSPSRVFRRLGGFVGDGMALGVDRSRPRVTKAVGALVAVPDVRPARRAMATAPAQPTVINMYSTQATVAQVEAALRRRDTLLRIGRPR</sequence>